<protein>
    <submittedName>
        <fullName evidence="2">Uncharacterized protein</fullName>
    </submittedName>
</protein>
<dbReference type="Proteomes" id="UP001583193">
    <property type="component" value="Unassembled WGS sequence"/>
</dbReference>
<dbReference type="NCBIfam" id="TIGR00004">
    <property type="entry name" value="Rid family detoxifying hydrolase"/>
    <property type="match status" value="1"/>
</dbReference>
<accession>A0ABR3WVF8</accession>
<evidence type="ECO:0000313" key="2">
    <source>
        <dbReference type="EMBL" id="KAL1867563.1"/>
    </source>
</evidence>
<proteinExistence type="inferred from homology"/>
<gene>
    <name evidence="2" type="ORF">Plec18167_008563</name>
</gene>
<reference evidence="2 3" key="1">
    <citation type="journal article" date="2024" name="IMA Fungus">
        <title>IMA Genome - F19 : A genome assembly and annotation guide to empower mycologists, including annotated draft genome sequences of Ceratocystis pirilliformis, Diaporthe australafricana, Fusarium ophioides, Paecilomyces lecythidis, and Sporothrix stenoceras.</title>
        <authorList>
            <person name="Aylward J."/>
            <person name="Wilson A.M."/>
            <person name="Visagie C.M."/>
            <person name="Spraker J."/>
            <person name="Barnes I."/>
            <person name="Buitendag C."/>
            <person name="Ceriani C."/>
            <person name="Del Mar Angel L."/>
            <person name="du Plessis D."/>
            <person name="Fuchs T."/>
            <person name="Gasser K."/>
            <person name="Kramer D."/>
            <person name="Li W."/>
            <person name="Munsamy K."/>
            <person name="Piso A."/>
            <person name="Price J.L."/>
            <person name="Sonnekus B."/>
            <person name="Thomas C."/>
            <person name="van der Nest A."/>
            <person name="van Dijk A."/>
            <person name="van Heerden A."/>
            <person name="van Vuuren N."/>
            <person name="Yilmaz N."/>
            <person name="Duong T.A."/>
            <person name="van der Merwe N.A."/>
            <person name="Wingfield M.J."/>
            <person name="Wingfield B.D."/>
        </authorList>
    </citation>
    <scope>NUCLEOTIDE SEQUENCE [LARGE SCALE GENOMIC DNA]</scope>
    <source>
        <strain evidence="2 3">CMW 18167</strain>
    </source>
</reference>
<dbReference type="InterPro" id="IPR035959">
    <property type="entry name" value="RutC-like_sf"/>
</dbReference>
<comment type="similarity">
    <text evidence="1">Belongs to the RutC family.</text>
</comment>
<sequence>MASALFTQDAPAALGPYSQAVKISAASEVIFVSGQIPLTPNGELVSGTIAQELATALSNVQAILREAGATLENVVKSTIFLSDMEDFSEANEEYLRWFKWDLKPARSCVAVKQLPKNARVEVECIARV</sequence>
<organism evidence="2 3">
    <name type="scientific">Paecilomyces lecythidis</name>
    <dbReference type="NCBI Taxonomy" id="3004212"/>
    <lineage>
        <taxon>Eukaryota</taxon>
        <taxon>Fungi</taxon>
        <taxon>Dikarya</taxon>
        <taxon>Ascomycota</taxon>
        <taxon>Pezizomycotina</taxon>
        <taxon>Eurotiomycetes</taxon>
        <taxon>Eurotiomycetidae</taxon>
        <taxon>Eurotiales</taxon>
        <taxon>Thermoascaceae</taxon>
        <taxon>Paecilomyces</taxon>
    </lineage>
</organism>
<evidence type="ECO:0000313" key="3">
    <source>
        <dbReference type="Proteomes" id="UP001583193"/>
    </source>
</evidence>
<evidence type="ECO:0000256" key="1">
    <source>
        <dbReference type="ARBA" id="ARBA00010552"/>
    </source>
</evidence>
<keyword evidence="3" id="KW-1185">Reference proteome</keyword>
<dbReference type="Gene3D" id="3.30.1330.40">
    <property type="entry name" value="RutC-like"/>
    <property type="match status" value="1"/>
</dbReference>
<dbReference type="SUPFAM" id="SSF55298">
    <property type="entry name" value="YjgF-like"/>
    <property type="match status" value="1"/>
</dbReference>
<dbReference type="CDD" id="cd00448">
    <property type="entry name" value="YjgF_YER057c_UK114_family"/>
    <property type="match status" value="1"/>
</dbReference>
<comment type="caution">
    <text evidence="2">The sequence shown here is derived from an EMBL/GenBank/DDBJ whole genome shotgun (WGS) entry which is preliminary data.</text>
</comment>
<dbReference type="InterPro" id="IPR006175">
    <property type="entry name" value="YjgF/YER057c/UK114"/>
</dbReference>
<dbReference type="PANTHER" id="PTHR11803:SF58">
    <property type="entry name" value="PROTEIN HMF1-RELATED"/>
    <property type="match status" value="1"/>
</dbReference>
<name>A0ABR3WVF8_9EURO</name>
<dbReference type="InterPro" id="IPR006056">
    <property type="entry name" value="RidA"/>
</dbReference>
<dbReference type="Pfam" id="PF01042">
    <property type="entry name" value="Ribonuc_L-PSP"/>
    <property type="match status" value="1"/>
</dbReference>
<dbReference type="PANTHER" id="PTHR11803">
    <property type="entry name" value="2-IMINOBUTANOATE/2-IMINOPROPANOATE DEAMINASE RIDA"/>
    <property type="match status" value="1"/>
</dbReference>
<dbReference type="EMBL" id="JAVDPF010000043">
    <property type="protein sequence ID" value="KAL1867563.1"/>
    <property type="molecule type" value="Genomic_DNA"/>
</dbReference>